<keyword evidence="4 7" id="KW-1133">Transmembrane helix</keyword>
<evidence type="ECO:0000259" key="8">
    <source>
        <dbReference type="Pfam" id="PF01618"/>
    </source>
</evidence>
<feature type="transmembrane region" description="Helical" evidence="7">
    <location>
        <begin position="126"/>
        <end position="150"/>
    </location>
</feature>
<keyword evidence="3 7" id="KW-0812">Transmembrane</keyword>
<dbReference type="AlphaFoldDB" id="A0A1I1J5E3"/>
<evidence type="ECO:0000256" key="7">
    <source>
        <dbReference type="SAM" id="Phobius"/>
    </source>
</evidence>
<dbReference type="GO" id="GO:0005886">
    <property type="term" value="C:plasma membrane"/>
    <property type="evidence" value="ECO:0007669"/>
    <property type="project" value="UniProtKB-SubCell"/>
</dbReference>
<dbReference type="EMBL" id="FOLH01000005">
    <property type="protein sequence ID" value="SFC41163.1"/>
    <property type="molecule type" value="Genomic_DNA"/>
</dbReference>
<reference evidence="9 10" key="1">
    <citation type="submission" date="2016-10" db="EMBL/GenBank/DDBJ databases">
        <authorList>
            <person name="de Groot N.N."/>
        </authorList>
    </citation>
    <scope>NUCLEOTIDE SEQUENCE [LARGE SCALE GENOMIC DNA]</scope>
    <source>
        <strain evidence="9 10">DSM 18438</strain>
    </source>
</reference>
<dbReference type="Pfam" id="PF01618">
    <property type="entry name" value="MotA_ExbB"/>
    <property type="match status" value="1"/>
</dbReference>
<keyword evidence="6" id="KW-0813">Transport</keyword>
<feature type="transmembrane region" description="Helical" evidence="7">
    <location>
        <begin position="84"/>
        <end position="106"/>
    </location>
</feature>
<evidence type="ECO:0000313" key="10">
    <source>
        <dbReference type="Proteomes" id="UP000199058"/>
    </source>
</evidence>
<evidence type="ECO:0000256" key="3">
    <source>
        <dbReference type="ARBA" id="ARBA00022692"/>
    </source>
</evidence>
<sequence length="162" mass="18293">MEWLVAWLPWPAYRALDTLMSQGGMIMWVIFLVAMATLFLALQRWLTWRYLPSRRAPAPGEREALVIKAEYLRSLNRMERGLPLLKALVMITPLLGLTGTVTGMMLVFDGLSLGSSADPRQLASGIARAILPTFASMAVVLLGMFFLSLWQRQVRRTLQQNQ</sequence>
<dbReference type="InterPro" id="IPR002898">
    <property type="entry name" value="MotA_ExbB_proton_chnl"/>
</dbReference>
<dbReference type="RefSeq" id="WP_091964426.1">
    <property type="nucleotide sequence ID" value="NZ_FOLH01000005.1"/>
</dbReference>
<gene>
    <name evidence="9" type="ORF">SAMN05660443_2571</name>
</gene>
<comment type="similarity">
    <text evidence="6">Belongs to the exbB/tolQ family.</text>
</comment>
<evidence type="ECO:0000256" key="1">
    <source>
        <dbReference type="ARBA" id="ARBA00004651"/>
    </source>
</evidence>
<feature type="transmembrane region" description="Helical" evidence="7">
    <location>
        <begin position="25"/>
        <end position="46"/>
    </location>
</feature>
<dbReference type="Proteomes" id="UP000199058">
    <property type="component" value="Unassembled WGS sequence"/>
</dbReference>
<evidence type="ECO:0000256" key="4">
    <source>
        <dbReference type="ARBA" id="ARBA00022989"/>
    </source>
</evidence>
<accession>A0A1I1J5E3</accession>
<keyword evidence="6" id="KW-0653">Protein transport</keyword>
<protein>
    <submittedName>
        <fullName evidence="9">Biopolymer transport protein ExbB</fullName>
    </submittedName>
</protein>
<organism evidence="9 10">
    <name type="scientific">Marinospirillum celere</name>
    <dbReference type="NCBI Taxonomy" id="1122252"/>
    <lineage>
        <taxon>Bacteria</taxon>
        <taxon>Pseudomonadati</taxon>
        <taxon>Pseudomonadota</taxon>
        <taxon>Gammaproteobacteria</taxon>
        <taxon>Oceanospirillales</taxon>
        <taxon>Oceanospirillaceae</taxon>
        <taxon>Marinospirillum</taxon>
    </lineage>
</organism>
<evidence type="ECO:0000313" key="9">
    <source>
        <dbReference type="EMBL" id="SFC41163.1"/>
    </source>
</evidence>
<feature type="domain" description="MotA/TolQ/ExbB proton channel" evidence="8">
    <location>
        <begin position="64"/>
        <end position="160"/>
    </location>
</feature>
<keyword evidence="10" id="KW-1185">Reference proteome</keyword>
<dbReference type="OrthoDB" id="4045at2"/>
<evidence type="ECO:0000256" key="6">
    <source>
        <dbReference type="RuleBase" id="RU004057"/>
    </source>
</evidence>
<dbReference type="InterPro" id="IPR050790">
    <property type="entry name" value="ExbB/TolQ_transport"/>
</dbReference>
<comment type="subcellular location">
    <subcellularLocation>
        <location evidence="1">Cell membrane</location>
        <topology evidence="1">Multi-pass membrane protein</topology>
    </subcellularLocation>
    <subcellularLocation>
        <location evidence="6">Membrane</location>
        <topology evidence="6">Multi-pass membrane protein</topology>
    </subcellularLocation>
</comment>
<name>A0A1I1J5E3_9GAMM</name>
<dbReference type="GO" id="GO:0017038">
    <property type="term" value="P:protein import"/>
    <property type="evidence" value="ECO:0007669"/>
    <property type="project" value="TreeGrafter"/>
</dbReference>
<dbReference type="PANTHER" id="PTHR30625">
    <property type="entry name" value="PROTEIN TOLQ"/>
    <property type="match status" value="1"/>
</dbReference>
<keyword evidence="2" id="KW-1003">Cell membrane</keyword>
<keyword evidence="5 7" id="KW-0472">Membrane</keyword>
<evidence type="ECO:0000256" key="2">
    <source>
        <dbReference type="ARBA" id="ARBA00022475"/>
    </source>
</evidence>
<dbReference type="STRING" id="1122252.SAMN05660443_2571"/>
<proteinExistence type="inferred from homology"/>
<dbReference type="PANTHER" id="PTHR30625:SF18">
    <property type="entry name" value="TONB2 ENERGY TRANSDUCTION SYSTEM INNER MEMBRANE COMPONENT EXBB"/>
    <property type="match status" value="1"/>
</dbReference>
<evidence type="ECO:0000256" key="5">
    <source>
        <dbReference type="ARBA" id="ARBA00023136"/>
    </source>
</evidence>